<reference evidence="3 4" key="1">
    <citation type="submission" date="2022-06" db="EMBL/GenBank/DDBJ databases">
        <title>Genomic Encyclopedia of Type Strains, Phase I: the one thousand microbial genomes (KMG-I) project.</title>
        <authorList>
            <person name="Kyrpides N."/>
        </authorList>
    </citation>
    <scope>NUCLEOTIDE SEQUENCE [LARGE SCALE GENOMIC DNA]</scope>
    <source>
        <strain evidence="3 4">DSM 43889</strain>
    </source>
</reference>
<dbReference type="PANTHER" id="PTHR35176:SF4">
    <property type="entry name" value="PYRIDOXAMINE 5'-PHOSPHATE OXIDASE-RELATED FMN-BINDING"/>
    <property type="match status" value="1"/>
</dbReference>
<evidence type="ECO:0000313" key="4">
    <source>
        <dbReference type="Proteomes" id="UP000791080"/>
    </source>
</evidence>
<feature type="region of interest" description="Disordered" evidence="2">
    <location>
        <begin position="1"/>
        <end position="20"/>
    </location>
</feature>
<evidence type="ECO:0000256" key="2">
    <source>
        <dbReference type="SAM" id="MobiDB-lite"/>
    </source>
</evidence>
<name>A0ABT1JEG5_ACTCY</name>
<dbReference type="InterPro" id="IPR052019">
    <property type="entry name" value="F420H2_bilvrd_red/Heme_oxyg"/>
</dbReference>
<proteinExistence type="predicted"/>
<dbReference type="Proteomes" id="UP000791080">
    <property type="component" value="Unassembled WGS sequence"/>
</dbReference>
<dbReference type="InterPro" id="IPR012349">
    <property type="entry name" value="Split_barrel_FMN-bd"/>
</dbReference>
<dbReference type="PANTHER" id="PTHR35176">
    <property type="entry name" value="HEME OXYGENASE HI_0854-RELATED"/>
    <property type="match status" value="1"/>
</dbReference>
<keyword evidence="1" id="KW-0560">Oxidoreductase</keyword>
<comment type="caution">
    <text evidence="3">The sequence shown here is derived from an EMBL/GenBank/DDBJ whole genome shotgun (WGS) entry which is preliminary data.</text>
</comment>
<evidence type="ECO:0008006" key="5">
    <source>
        <dbReference type="Google" id="ProtNLM"/>
    </source>
</evidence>
<evidence type="ECO:0000256" key="1">
    <source>
        <dbReference type="ARBA" id="ARBA00023002"/>
    </source>
</evidence>
<dbReference type="Gene3D" id="2.30.110.10">
    <property type="entry name" value="Electron Transport, Fmn-binding Protein, Chain A"/>
    <property type="match status" value="1"/>
</dbReference>
<protein>
    <recommendedName>
        <fullName evidence="5">Pyridoxamine 5'-phosphate oxidase</fullName>
    </recommendedName>
</protein>
<keyword evidence="4" id="KW-1185">Reference proteome</keyword>
<gene>
    <name evidence="3" type="ORF">G443_001163</name>
</gene>
<dbReference type="EMBL" id="AUBJ02000001">
    <property type="protein sequence ID" value="MCP2330893.1"/>
    <property type="molecule type" value="Genomic_DNA"/>
</dbReference>
<evidence type="ECO:0000313" key="3">
    <source>
        <dbReference type="EMBL" id="MCP2330893.1"/>
    </source>
</evidence>
<dbReference type="SUPFAM" id="SSF50475">
    <property type="entry name" value="FMN-binding split barrel"/>
    <property type="match status" value="1"/>
</dbReference>
<dbReference type="RefSeq" id="WP_051314272.1">
    <property type="nucleotide sequence ID" value="NZ_AUBJ02000001.1"/>
</dbReference>
<organism evidence="3 4">
    <name type="scientific">Actinoalloteichus caeruleus DSM 43889</name>
    <dbReference type="NCBI Taxonomy" id="1120930"/>
    <lineage>
        <taxon>Bacteria</taxon>
        <taxon>Bacillati</taxon>
        <taxon>Actinomycetota</taxon>
        <taxon>Actinomycetes</taxon>
        <taxon>Pseudonocardiales</taxon>
        <taxon>Pseudonocardiaceae</taxon>
        <taxon>Actinoalloteichus</taxon>
        <taxon>Actinoalloteichus cyanogriseus</taxon>
    </lineage>
</organism>
<sequence length="174" mass="18682">MTTPARATLIGRDAPPGSTPIPWEEARDRFATASTYWWSTASGDHPTLRPVLSVWVDGAPHVSTSPATRKSRPLDTNPTTTLACQTDIADTVVEGTTSRVTDRATLHAVATAYATKYGWSPSVLGDALGGAEGAPTAGQPPYEVYRITPRRAYAFGTDEDHGARSTRWVFPDHS</sequence>
<accession>A0ABT1JEG5</accession>